<dbReference type="AlphaFoldDB" id="A0A251YWW2"/>
<dbReference type="InterPro" id="IPR016024">
    <property type="entry name" value="ARM-type_fold"/>
</dbReference>
<proteinExistence type="predicted"/>
<dbReference type="Gene3D" id="1.25.10.90">
    <property type="match status" value="1"/>
</dbReference>
<dbReference type="Pfam" id="PF08713">
    <property type="entry name" value="DNA_alkylation"/>
    <property type="match status" value="1"/>
</dbReference>
<accession>A0A251YWW2</accession>
<evidence type="ECO:0000256" key="1">
    <source>
        <dbReference type="SAM" id="MobiDB-lite"/>
    </source>
</evidence>
<dbReference type="EMBL" id="MDJY01000006">
    <property type="protein sequence ID" value="OUE28705.1"/>
    <property type="molecule type" value="Genomic_DNA"/>
</dbReference>
<organism evidence="2 3">
    <name type="scientific">Clavibacter michiganensis</name>
    <dbReference type="NCBI Taxonomy" id="28447"/>
    <lineage>
        <taxon>Bacteria</taxon>
        <taxon>Bacillati</taxon>
        <taxon>Actinomycetota</taxon>
        <taxon>Actinomycetes</taxon>
        <taxon>Micrococcales</taxon>
        <taxon>Microbacteriaceae</taxon>
        <taxon>Clavibacter</taxon>
    </lineage>
</organism>
<protein>
    <submittedName>
        <fullName evidence="2">DNA alkylation repair enzyme</fullName>
    </submittedName>
</protein>
<sequence length="226" mass="24354">MSEDAEFVASTLEREGDGYRADAERERLRSDLDFVGASVGAVRGTVRDLGRRRPGMTRDEAVALASELWRSRVYEQRLAAVVLLQAHVARLDNGDLTRIEGFVRDARLRALVDPLALDVIGPLVERLSGSARGKADAALDRWAGEQDVWLRRAALLSPSRPLRAGGGDWDAFLRRARVAGAAPRGGHDVVREAAERIRAEVAAARPDLPLPPDALSPDAGAGTVGP</sequence>
<evidence type="ECO:0000313" key="2">
    <source>
        <dbReference type="EMBL" id="OUE28705.1"/>
    </source>
</evidence>
<evidence type="ECO:0000313" key="3">
    <source>
        <dbReference type="Proteomes" id="UP000195011"/>
    </source>
</evidence>
<name>A0A251YWW2_9MICO</name>
<reference evidence="2 3" key="1">
    <citation type="submission" date="2016-08" db="EMBL/GenBank/DDBJ databases">
        <title>Genome sequence of Clavibacter michiganensis spp strain CFBP8017.</title>
        <authorList>
            <person name="Thapa S.P."/>
            <person name="Coaker G."/>
            <person name="Jacques M.-A."/>
        </authorList>
    </citation>
    <scope>NUCLEOTIDE SEQUENCE [LARGE SCALE GENOMIC DNA]</scope>
    <source>
        <strain evidence="2">CFBP8017</strain>
    </source>
</reference>
<dbReference type="Proteomes" id="UP000195011">
    <property type="component" value="Unassembled WGS sequence"/>
</dbReference>
<comment type="caution">
    <text evidence="2">The sequence shown here is derived from an EMBL/GenBank/DDBJ whole genome shotgun (WGS) entry which is preliminary data.</text>
</comment>
<dbReference type="SUPFAM" id="SSF48371">
    <property type="entry name" value="ARM repeat"/>
    <property type="match status" value="1"/>
</dbReference>
<dbReference type="RefSeq" id="WP_086516049.1">
    <property type="nucleotide sequence ID" value="NZ_MDJY01000006.1"/>
</dbReference>
<feature type="region of interest" description="Disordered" evidence="1">
    <location>
        <begin position="204"/>
        <end position="226"/>
    </location>
</feature>
<gene>
    <name evidence="2" type="ORF">BFL36_00410</name>
</gene>
<dbReference type="InterPro" id="IPR014825">
    <property type="entry name" value="DNA_alkylation"/>
</dbReference>